<protein>
    <submittedName>
        <fullName evidence="1">Uncharacterized protein</fullName>
    </submittedName>
</protein>
<reference evidence="1" key="1">
    <citation type="journal article" date="2020" name="bioRxiv">
        <title>Whole genome comparisons of ergot fungi reveals the divergence and evolution of species within the genus Claviceps are the result of varying mechanisms driving genome evolution and host range expansion.</title>
        <authorList>
            <person name="Wyka S.A."/>
            <person name="Mondo S.J."/>
            <person name="Liu M."/>
            <person name="Dettman J."/>
            <person name="Nalam V."/>
            <person name="Broders K.D."/>
        </authorList>
    </citation>
    <scope>NUCLEOTIDE SEQUENCE</scope>
    <source>
        <strain evidence="1">CCC 1102</strain>
    </source>
</reference>
<proteinExistence type="predicted"/>
<sequence>MFLSNQSLSISERLRIPEEKEAQLLVFNGSKEHANAARRQTGPYRHSISIIPEEIAAVLMKAGRYGPVYRQDEERNIQKSSWRFQ</sequence>
<dbReference type="AlphaFoldDB" id="A0A9P7MSY1"/>
<dbReference type="Proteomes" id="UP000784919">
    <property type="component" value="Unassembled WGS sequence"/>
</dbReference>
<gene>
    <name evidence="1" type="ORF">E4U56_008077</name>
</gene>
<evidence type="ECO:0000313" key="1">
    <source>
        <dbReference type="EMBL" id="KAG5969785.1"/>
    </source>
</evidence>
<comment type="caution">
    <text evidence="1">The sequence shown here is derived from an EMBL/GenBank/DDBJ whole genome shotgun (WGS) entry which is preliminary data.</text>
</comment>
<dbReference type="EMBL" id="SRPS01000088">
    <property type="protein sequence ID" value="KAG5969785.1"/>
    <property type="molecule type" value="Genomic_DNA"/>
</dbReference>
<name>A0A9P7MSY1_9HYPO</name>
<accession>A0A9P7MSY1</accession>
<organism evidence="1 2">
    <name type="scientific">Claviceps arundinis</name>
    <dbReference type="NCBI Taxonomy" id="1623583"/>
    <lineage>
        <taxon>Eukaryota</taxon>
        <taxon>Fungi</taxon>
        <taxon>Dikarya</taxon>
        <taxon>Ascomycota</taxon>
        <taxon>Pezizomycotina</taxon>
        <taxon>Sordariomycetes</taxon>
        <taxon>Hypocreomycetidae</taxon>
        <taxon>Hypocreales</taxon>
        <taxon>Clavicipitaceae</taxon>
        <taxon>Claviceps</taxon>
    </lineage>
</organism>
<evidence type="ECO:0000313" key="2">
    <source>
        <dbReference type="Proteomes" id="UP000784919"/>
    </source>
</evidence>